<feature type="binding site" evidence="6">
    <location>
        <position position="264"/>
    </location>
    <ligand>
        <name>substrate</name>
    </ligand>
</feature>
<keyword evidence="4 6" id="KW-0378">Hydrolase</keyword>
<comment type="catalytic activity">
    <reaction evidence="5 6">
        <text>L-glutamine + H2O = L-glutamate + NH4(+)</text>
        <dbReference type="Rhea" id="RHEA:15889"/>
        <dbReference type="ChEBI" id="CHEBI:15377"/>
        <dbReference type="ChEBI" id="CHEBI:28938"/>
        <dbReference type="ChEBI" id="CHEBI:29985"/>
        <dbReference type="ChEBI" id="CHEBI:58359"/>
        <dbReference type="EC" id="3.5.1.2"/>
    </reaction>
</comment>
<evidence type="ECO:0000256" key="6">
    <source>
        <dbReference type="HAMAP-Rule" id="MF_00313"/>
    </source>
</evidence>
<feature type="binding site" evidence="6">
    <location>
        <position position="246"/>
    </location>
    <ligand>
        <name>substrate</name>
    </ligand>
</feature>
<reference evidence="8" key="1">
    <citation type="journal article" date="2019" name="Int. J. Syst. Evol. Microbiol.">
        <title>The Global Catalogue of Microorganisms (GCM) 10K type strain sequencing project: providing services to taxonomists for standard genome sequencing and annotation.</title>
        <authorList>
            <consortium name="The Broad Institute Genomics Platform"/>
            <consortium name="The Broad Institute Genome Sequencing Center for Infectious Disease"/>
            <person name="Wu L."/>
            <person name="Ma J."/>
        </authorList>
    </citation>
    <scope>NUCLEOTIDE SEQUENCE [LARGE SCALE GENOMIC DNA]</scope>
    <source>
        <strain evidence="8">LMG 29247</strain>
    </source>
</reference>
<evidence type="ECO:0000256" key="1">
    <source>
        <dbReference type="ARBA" id="ARBA00011076"/>
    </source>
</evidence>
<dbReference type="PANTHER" id="PTHR12544:SF29">
    <property type="entry name" value="GLUTAMINASE"/>
    <property type="match status" value="1"/>
</dbReference>
<dbReference type="NCBIfam" id="NF002133">
    <property type="entry name" value="PRK00971.1-2"/>
    <property type="match status" value="1"/>
</dbReference>
<dbReference type="NCBIfam" id="TIGR03814">
    <property type="entry name" value="Gln_ase"/>
    <property type="match status" value="1"/>
</dbReference>
<dbReference type="RefSeq" id="WP_147911469.1">
    <property type="nucleotide sequence ID" value="NZ_JBHUEJ010000019.1"/>
</dbReference>
<dbReference type="EC" id="3.5.1.2" evidence="3 6"/>
<accession>A0ABW4KUI2</accession>
<dbReference type="PANTHER" id="PTHR12544">
    <property type="entry name" value="GLUTAMINASE"/>
    <property type="match status" value="1"/>
</dbReference>
<keyword evidence="6" id="KW-0007">Acetylation</keyword>
<dbReference type="Pfam" id="PF04960">
    <property type="entry name" value="Glutaminase"/>
    <property type="match status" value="1"/>
</dbReference>
<dbReference type="SUPFAM" id="SSF56601">
    <property type="entry name" value="beta-lactamase/transpeptidase-like"/>
    <property type="match status" value="1"/>
</dbReference>
<dbReference type="InterPro" id="IPR015868">
    <property type="entry name" value="Glutaminase"/>
</dbReference>
<comment type="similarity">
    <text evidence="1 6">Belongs to the glutaminase family.</text>
</comment>
<proteinExistence type="inferred from homology"/>
<protein>
    <recommendedName>
        <fullName evidence="3 6">Glutaminase</fullName>
        <ecNumber evidence="3 6">3.5.1.2</ecNumber>
    </recommendedName>
</protein>
<organism evidence="7 8">
    <name type="scientific">Ottowia flava</name>
    <dbReference type="NCBI Taxonomy" id="2675430"/>
    <lineage>
        <taxon>Bacteria</taxon>
        <taxon>Pseudomonadati</taxon>
        <taxon>Pseudomonadota</taxon>
        <taxon>Betaproteobacteria</taxon>
        <taxon>Burkholderiales</taxon>
        <taxon>Comamonadaceae</taxon>
        <taxon>Ottowia</taxon>
    </lineage>
</organism>
<dbReference type="GO" id="GO:0004359">
    <property type="term" value="F:glutaminase activity"/>
    <property type="evidence" value="ECO:0007669"/>
    <property type="project" value="UniProtKB-EC"/>
</dbReference>
<sequence>MDFQAILEEITATLQAELRAHGPRGEVAQYIPALARVPAGHIGMALRTCDGQEAVAGDGALPFSIQSISKVFTLTLAMQHLSEEQLWSRIGREPSGTAFNSLVQLEFEHGTPRNPFINAGAIAVADRLVGLYGDAACAQLSAFLSDLSGEPIGYDEEVAASEAATGFRNQALANFMKSFGRVDHAVDTVLDLYFHQCALSMSCLQLARAAAYLSRDGAHPVRPGAHIMTERQTRRINSLMLTCGTYDAAGEFAYRIGLPCKSGVGGGILAVVPDHLTLVVWSPALDETGNSVLGQKALELFTRRTGLSIF</sequence>
<dbReference type="HAMAP" id="MF_00313">
    <property type="entry name" value="Glutaminase"/>
    <property type="match status" value="1"/>
</dbReference>
<gene>
    <name evidence="6" type="primary">glsA</name>
    <name evidence="7" type="ORF">ACFSF0_10465</name>
</gene>
<evidence type="ECO:0000313" key="8">
    <source>
        <dbReference type="Proteomes" id="UP001597304"/>
    </source>
</evidence>
<dbReference type="InterPro" id="IPR012338">
    <property type="entry name" value="Beta-lactam/transpept-like"/>
</dbReference>
<evidence type="ECO:0000256" key="5">
    <source>
        <dbReference type="ARBA" id="ARBA00049534"/>
    </source>
</evidence>
<dbReference type="Proteomes" id="UP001597304">
    <property type="component" value="Unassembled WGS sequence"/>
</dbReference>
<comment type="subunit">
    <text evidence="2 6">Homotetramer.</text>
</comment>
<evidence type="ECO:0000256" key="2">
    <source>
        <dbReference type="ARBA" id="ARBA00011881"/>
    </source>
</evidence>
<evidence type="ECO:0000256" key="4">
    <source>
        <dbReference type="ARBA" id="ARBA00022801"/>
    </source>
</evidence>
<dbReference type="EMBL" id="JBHUEJ010000019">
    <property type="protein sequence ID" value="MFD1711031.1"/>
    <property type="molecule type" value="Genomic_DNA"/>
</dbReference>
<name>A0ABW4KUI2_9BURK</name>
<feature type="binding site" evidence="6">
    <location>
        <position position="162"/>
    </location>
    <ligand>
        <name>substrate</name>
    </ligand>
</feature>
<comment type="caution">
    <text evidence="7">The sequence shown here is derived from an EMBL/GenBank/DDBJ whole genome shotgun (WGS) entry which is preliminary data.</text>
</comment>
<dbReference type="Gene3D" id="3.40.710.10">
    <property type="entry name" value="DD-peptidase/beta-lactamase superfamily"/>
    <property type="match status" value="1"/>
</dbReference>
<feature type="binding site" evidence="6">
    <location>
        <position position="169"/>
    </location>
    <ligand>
        <name>substrate</name>
    </ligand>
</feature>
<keyword evidence="8" id="KW-1185">Reference proteome</keyword>
<feature type="binding site" evidence="6">
    <location>
        <position position="193"/>
    </location>
    <ligand>
        <name>substrate</name>
    </ligand>
</feature>
<evidence type="ECO:0000313" key="7">
    <source>
        <dbReference type="EMBL" id="MFD1711031.1"/>
    </source>
</evidence>
<evidence type="ECO:0000256" key="3">
    <source>
        <dbReference type="ARBA" id="ARBA00012918"/>
    </source>
</evidence>
<feature type="binding site" evidence="6">
    <location>
        <position position="67"/>
    </location>
    <ligand>
        <name>substrate</name>
    </ligand>
</feature>
<feature type="binding site" evidence="6">
    <location>
        <position position="118"/>
    </location>
    <ligand>
        <name>substrate</name>
    </ligand>
</feature>